<dbReference type="AlphaFoldDB" id="A0A8H3BRS4"/>
<feature type="transmembrane region" description="Helical" evidence="1">
    <location>
        <begin position="20"/>
        <end position="37"/>
    </location>
</feature>
<feature type="transmembrane region" description="Helical" evidence="1">
    <location>
        <begin position="57"/>
        <end position="77"/>
    </location>
</feature>
<proteinExistence type="predicted"/>
<name>A0A8H3BRS4_9AGAM</name>
<protein>
    <submittedName>
        <fullName evidence="2">Uncharacterized protein</fullName>
    </submittedName>
</protein>
<keyword evidence="1" id="KW-0812">Transmembrane</keyword>
<evidence type="ECO:0000313" key="3">
    <source>
        <dbReference type="Proteomes" id="UP000663841"/>
    </source>
</evidence>
<dbReference type="Proteomes" id="UP000663841">
    <property type="component" value="Unassembled WGS sequence"/>
</dbReference>
<feature type="transmembrane region" description="Helical" evidence="1">
    <location>
        <begin position="126"/>
        <end position="148"/>
    </location>
</feature>
<sequence length="668" mass="75873">MGSISFRWCNVAFQCRISVLRLLATLSVTGYLLWFLASLLEHVHEYESISPKYIARMILWLVFWILIVLDDVFMLTVDLKRTYTYLGCIAAQAGVNFFFSIFIILYATPQGMNGYFYSQNYTIPGYVLSAIPVVVAWFSSVGLTIISLRPIFMFRSLVCTRHLWKVNTKDALTGAISPSKPQALTLFGSPRDPPIKTSTSLNRFMANLFFRRVRPAETRMYAFARNMFAVAAMVALIFRTVTALLHAQNEIETRVTSEACTNRASGIHSIGILMERLVNDSTWNGLSAGGADITVSASWSDEVSRNYKPYGEANCTVRWTENMTTYTNVPEYRTRTLELYTCNHTWTDRLGNYNRFNKDAWMSVRPWKQMFLYHFTVRPRPGTPNDRALDNRMPYIWLLNSNELDSNLTIAHVDEVRFYLPPWELLRGSHIEAEAKLITRRFIKSSIMRDILLYAEPEYRPLSLYPIAESSVVALNSTERETATATVRTSLTPGLMSLRKQADAQVSGDLYDYSDNVCDFIDDYRSGTVVDVLGSVGGLFALLQAMHVLLFGRPLLWGLTGAKLLSPFGLFGNCSSRKFKQRLREGYHTTSTEDGLETIQVGKFLRDFVIEFGPADLDPESHFSQQPASWSPKILARDEDIAGIQIPLVHLRSDNTSTLRGRNKYDEA</sequence>
<keyword evidence="1" id="KW-1133">Transmembrane helix</keyword>
<evidence type="ECO:0000313" key="2">
    <source>
        <dbReference type="EMBL" id="CAE6464583.1"/>
    </source>
</evidence>
<dbReference type="EMBL" id="CAJMWW010000299">
    <property type="protein sequence ID" value="CAE6464583.1"/>
    <property type="molecule type" value="Genomic_DNA"/>
</dbReference>
<gene>
    <name evidence="2" type="ORF">RDB_LOCUS160449</name>
</gene>
<feature type="transmembrane region" description="Helical" evidence="1">
    <location>
        <begin position="227"/>
        <end position="247"/>
    </location>
</feature>
<feature type="transmembrane region" description="Helical" evidence="1">
    <location>
        <begin position="84"/>
        <end position="106"/>
    </location>
</feature>
<accession>A0A8H3BRS4</accession>
<organism evidence="2 3">
    <name type="scientific">Rhizoctonia solani</name>
    <dbReference type="NCBI Taxonomy" id="456999"/>
    <lineage>
        <taxon>Eukaryota</taxon>
        <taxon>Fungi</taxon>
        <taxon>Dikarya</taxon>
        <taxon>Basidiomycota</taxon>
        <taxon>Agaricomycotina</taxon>
        <taxon>Agaricomycetes</taxon>
        <taxon>Cantharellales</taxon>
        <taxon>Ceratobasidiaceae</taxon>
        <taxon>Rhizoctonia</taxon>
    </lineage>
</organism>
<evidence type="ECO:0000256" key="1">
    <source>
        <dbReference type="SAM" id="Phobius"/>
    </source>
</evidence>
<keyword evidence="1" id="KW-0472">Membrane</keyword>
<comment type="caution">
    <text evidence="2">The sequence shown here is derived from an EMBL/GenBank/DDBJ whole genome shotgun (WGS) entry which is preliminary data.</text>
</comment>
<reference evidence="2" key="1">
    <citation type="submission" date="2021-01" db="EMBL/GenBank/DDBJ databases">
        <authorList>
            <person name="Kaushik A."/>
        </authorList>
    </citation>
    <scope>NUCLEOTIDE SEQUENCE</scope>
    <source>
        <strain evidence="2">AG3-T5</strain>
    </source>
</reference>